<gene>
    <name evidence="3" type="ORF">FSB_LOCUS53634</name>
</gene>
<feature type="compositionally biased region" description="Low complexity" evidence="2">
    <location>
        <begin position="711"/>
        <end position="725"/>
    </location>
</feature>
<feature type="coiled-coil region" evidence="1">
    <location>
        <begin position="526"/>
        <end position="574"/>
    </location>
</feature>
<sequence length="725" mass="79416">MAGAHRLASLVNSDEGMESFRRRYLVPDDVRLRYYSVKNLPVLNDNEILVSVMSIVEGRVRFPLHPLLLDFLRTVNACPDQLSVNVFRIVMGVVALNRLLGTDLRTKDILHIYSYVCPGPDSETSCSLKARKVDVKLVTALPSSNKGFDNDYLVVSGDWSAGEPRCRNSFGRPRLDLPLSLIGGFRESPNTNSFTLPSRLTVHASDVNHEHIKKVLSSNILVDRFGQLRAAPLLLGYQPLVGNFLEGPTVPRSQETPVEPTVLYVAQPTPAVRAVEDPEFIPTGAVLEMAPPVDVFEILAKGKAKAGSSSRVKGKVKPPAPPRRSRRGVPDTAAPEQQKGREDVETEPLAPLAEHTEVPPSAEVETEQVEDLIPRSKRARVAFEQAAQTDASSSSAEVWAPKLVVAGDLVTTAHTVFETTDVEFSTRVAQAITRAACLPGDSQLWEQMSSGRMFRHISRGLVMAAQGVHAVEARMSGLHQSIKDKEAEHAQTLKDKEAIHAKTLEDKEAEHAKTLQDVMTSAADNYGKVEKQLHETINKMKDAEEKARNESDQRARAEVELGRLDAKVKLLESQSIRSINEALEQGKREGRAEGEQKVLDEVAEQLELVYNRSFRDGWKAALKEAGVPATSDLHLRERTPLPYPETELRESDKEDAGEEENEEEEDEVQVVGVVEANVVLVLPTPTDNPPAPDCSALEDVVLVSAEDTAVPPDSAPAAPASPSAT</sequence>
<dbReference type="AlphaFoldDB" id="A0A2N9ILL3"/>
<keyword evidence="1" id="KW-0175">Coiled coil</keyword>
<evidence type="ECO:0000313" key="3">
    <source>
        <dbReference type="EMBL" id="SPD25752.1"/>
    </source>
</evidence>
<dbReference type="EMBL" id="OIVN01006130">
    <property type="protein sequence ID" value="SPD25752.1"/>
    <property type="molecule type" value="Genomic_DNA"/>
</dbReference>
<organism evidence="3">
    <name type="scientific">Fagus sylvatica</name>
    <name type="common">Beechnut</name>
    <dbReference type="NCBI Taxonomy" id="28930"/>
    <lineage>
        <taxon>Eukaryota</taxon>
        <taxon>Viridiplantae</taxon>
        <taxon>Streptophyta</taxon>
        <taxon>Embryophyta</taxon>
        <taxon>Tracheophyta</taxon>
        <taxon>Spermatophyta</taxon>
        <taxon>Magnoliopsida</taxon>
        <taxon>eudicotyledons</taxon>
        <taxon>Gunneridae</taxon>
        <taxon>Pentapetalae</taxon>
        <taxon>rosids</taxon>
        <taxon>fabids</taxon>
        <taxon>Fagales</taxon>
        <taxon>Fagaceae</taxon>
        <taxon>Fagus</taxon>
    </lineage>
</organism>
<protein>
    <submittedName>
        <fullName evidence="3">Uncharacterized protein</fullName>
    </submittedName>
</protein>
<evidence type="ECO:0000256" key="1">
    <source>
        <dbReference type="SAM" id="Coils"/>
    </source>
</evidence>
<accession>A0A2N9ILL3</accession>
<reference evidence="3" key="1">
    <citation type="submission" date="2018-02" db="EMBL/GenBank/DDBJ databases">
        <authorList>
            <person name="Cohen D.B."/>
            <person name="Kent A.D."/>
        </authorList>
    </citation>
    <scope>NUCLEOTIDE SEQUENCE</scope>
</reference>
<feature type="compositionally biased region" description="Acidic residues" evidence="2">
    <location>
        <begin position="655"/>
        <end position="668"/>
    </location>
</feature>
<feature type="region of interest" description="Disordered" evidence="2">
    <location>
        <begin position="307"/>
        <end position="369"/>
    </location>
</feature>
<evidence type="ECO:0000256" key="2">
    <source>
        <dbReference type="SAM" id="MobiDB-lite"/>
    </source>
</evidence>
<feature type="region of interest" description="Disordered" evidence="2">
    <location>
        <begin position="705"/>
        <end position="725"/>
    </location>
</feature>
<name>A0A2N9ILL3_FAGSY</name>
<feature type="region of interest" description="Disordered" evidence="2">
    <location>
        <begin position="633"/>
        <end position="669"/>
    </location>
</feature>
<proteinExistence type="predicted"/>